<dbReference type="Pfam" id="PF00041">
    <property type="entry name" value="fn3"/>
    <property type="match status" value="1"/>
</dbReference>
<feature type="non-terminal residue" evidence="2">
    <location>
        <position position="262"/>
    </location>
</feature>
<dbReference type="InterPro" id="IPR003961">
    <property type="entry name" value="FN3_dom"/>
</dbReference>
<protein>
    <submittedName>
        <fullName evidence="2">Proto-oncogene tyrosine-protein kinase ROS-like protein</fullName>
    </submittedName>
</protein>
<dbReference type="SUPFAM" id="SSF63825">
    <property type="entry name" value="YWTD domain"/>
    <property type="match status" value="1"/>
</dbReference>
<keyword evidence="2" id="KW-0808">Transferase</keyword>
<comment type="caution">
    <text evidence="2">The sequence shown here is derived from an EMBL/GenBank/DDBJ whole genome shotgun (WGS) entry which is preliminary data.</text>
</comment>
<dbReference type="Gene3D" id="2.60.40.10">
    <property type="entry name" value="Immunoglobulins"/>
    <property type="match status" value="1"/>
</dbReference>
<evidence type="ECO:0000313" key="3">
    <source>
        <dbReference type="Proteomes" id="UP000288716"/>
    </source>
</evidence>
<keyword evidence="2" id="KW-0418">Kinase</keyword>
<dbReference type="InterPro" id="IPR011042">
    <property type="entry name" value="6-blade_b-propeller_TolB-like"/>
</dbReference>
<evidence type="ECO:0000259" key="1">
    <source>
        <dbReference type="PROSITE" id="PS50853"/>
    </source>
</evidence>
<proteinExistence type="predicted"/>
<dbReference type="SUPFAM" id="SSF49265">
    <property type="entry name" value="Fibronectin type III"/>
    <property type="match status" value="1"/>
</dbReference>
<organism evidence="2 3">
    <name type="scientific">Leptotrombidium deliense</name>
    <dbReference type="NCBI Taxonomy" id="299467"/>
    <lineage>
        <taxon>Eukaryota</taxon>
        <taxon>Metazoa</taxon>
        <taxon>Ecdysozoa</taxon>
        <taxon>Arthropoda</taxon>
        <taxon>Chelicerata</taxon>
        <taxon>Arachnida</taxon>
        <taxon>Acari</taxon>
        <taxon>Acariformes</taxon>
        <taxon>Trombidiformes</taxon>
        <taxon>Prostigmata</taxon>
        <taxon>Anystina</taxon>
        <taxon>Parasitengona</taxon>
        <taxon>Trombiculoidea</taxon>
        <taxon>Trombiculidae</taxon>
        <taxon>Leptotrombidium</taxon>
    </lineage>
</organism>
<name>A0A443RX41_9ACAR</name>
<dbReference type="Proteomes" id="UP000288716">
    <property type="component" value="Unassembled WGS sequence"/>
</dbReference>
<feature type="domain" description="Fibronectin type-III" evidence="1">
    <location>
        <begin position="32"/>
        <end position="132"/>
    </location>
</feature>
<dbReference type="InterPro" id="IPR036116">
    <property type="entry name" value="FN3_sf"/>
</dbReference>
<accession>A0A443RX41</accession>
<keyword evidence="3" id="KW-1185">Reference proteome</keyword>
<evidence type="ECO:0000313" key="2">
    <source>
        <dbReference type="EMBL" id="RWS19820.1"/>
    </source>
</evidence>
<dbReference type="Gene3D" id="2.120.10.30">
    <property type="entry name" value="TolB, C-terminal domain"/>
    <property type="match status" value="1"/>
</dbReference>
<dbReference type="EMBL" id="NCKV01022492">
    <property type="protein sequence ID" value="RWS19820.1"/>
    <property type="molecule type" value="Genomic_DNA"/>
</dbReference>
<dbReference type="CDD" id="cd00063">
    <property type="entry name" value="FN3"/>
    <property type="match status" value="1"/>
</dbReference>
<dbReference type="GO" id="GO:0016301">
    <property type="term" value="F:kinase activity"/>
    <property type="evidence" value="ECO:0007669"/>
    <property type="project" value="UniProtKB-KW"/>
</dbReference>
<dbReference type="AlphaFoldDB" id="A0A443RX41"/>
<dbReference type="VEuPathDB" id="VectorBase:LDEU012220"/>
<dbReference type="InterPro" id="IPR013783">
    <property type="entry name" value="Ig-like_fold"/>
</dbReference>
<dbReference type="SMART" id="SM00060">
    <property type="entry name" value="FN3"/>
    <property type="match status" value="1"/>
</dbReference>
<gene>
    <name evidence="2" type="ORF">B4U80_12208</name>
</gene>
<reference evidence="2 3" key="1">
    <citation type="journal article" date="2018" name="Gigascience">
        <title>Genomes of trombidid mites reveal novel predicted allergens and laterally-transferred genes associated with secondary metabolism.</title>
        <authorList>
            <person name="Dong X."/>
            <person name="Chaisiri K."/>
            <person name="Xia D."/>
            <person name="Armstrong S.D."/>
            <person name="Fang Y."/>
            <person name="Donnelly M.J."/>
            <person name="Kadowaki T."/>
            <person name="McGarry J.W."/>
            <person name="Darby A.C."/>
            <person name="Makepeace B.L."/>
        </authorList>
    </citation>
    <scope>NUCLEOTIDE SEQUENCE [LARGE SCALE GENOMIC DNA]</scope>
    <source>
        <strain evidence="2">UoL-UT</strain>
    </source>
</reference>
<dbReference type="OrthoDB" id="65481at2759"/>
<dbReference type="PROSITE" id="PS50853">
    <property type="entry name" value="FN3"/>
    <property type="match status" value="1"/>
</dbReference>
<sequence>MERKFYHNAFATNGDTFVSLKIFHQKFEPFPIPHNAFDNLEVIFSDTTAKVNWNKPALLGGMAQGAWQQWVFEIRVEDAVLQNSTAIVNLTESSCVLQELSPNTVYKINVRAYNKAGKGPWCSQFIGSTFKSIDLRYTFPTIVWGTRDGLLQSNIVGDDIVSLLNTIKLNRMAVRDVTWFKDSIFINANYTTLFVYNTSTYSFSKISNIFSIKSIAIDWITPKIYCSNPVNQMISRMNLDGSHIETLPMMTLAKEIAVDANN</sequence>
<dbReference type="STRING" id="299467.A0A443RX41"/>